<dbReference type="InterPro" id="IPR029063">
    <property type="entry name" value="SAM-dependent_MTases_sf"/>
</dbReference>
<comment type="caution">
    <text evidence="3">The sequence shown here is derived from an EMBL/GenBank/DDBJ whole genome shotgun (WGS) entry which is preliminary data.</text>
</comment>
<dbReference type="PANTHER" id="PTHR44068:SF1">
    <property type="entry name" value="HYPOTHETICAL LOC100005854"/>
    <property type="match status" value="1"/>
</dbReference>
<keyword evidence="1" id="KW-0808">Transferase</keyword>
<dbReference type="InterPro" id="IPR013216">
    <property type="entry name" value="Methyltransf_11"/>
</dbReference>
<dbReference type="HOGENOM" id="CLU_081534_2_0_0"/>
<dbReference type="AlphaFoldDB" id="E1IB36"/>
<evidence type="ECO:0000259" key="2">
    <source>
        <dbReference type="Pfam" id="PF08241"/>
    </source>
</evidence>
<dbReference type="Pfam" id="PF08241">
    <property type="entry name" value="Methyltransf_11"/>
    <property type="match status" value="1"/>
</dbReference>
<organism evidence="3 4">
    <name type="scientific">Oscillochloris trichoides DG-6</name>
    <dbReference type="NCBI Taxonomy" id="765420"/>
    <lineage>
        <taxon>Bacteria</taxon>
        <taxon>Bacillati</taxon>
        <taxon>Chloroflexota</taxon>
        <taxon>Chloroflexia</taxon>
        <taxon>Chloroflexales</taxon>
        <taxon>Chloroflexineae</taxon>
        <taxon>Oscillochloridaceae</taxon>
        <taxon>Oscillochloris</taxon>
    </lineage>
</organism>
<dbReference type="InterPro" id="IPR050447">
    <property type="entry name" value="Erg6_SMT_methyltransf"/>
</dbReference>
<gene>
    <name evidence="3" type="ORF">OSCT_0537</name>
</gene>
<dbReference type="SUPFAM" id="SSF53335">
    <property type="entry name" value="S-adenosyl-L-methionine-dependent methyltransferases"/>
    <property type="match status" value="1"/>
</dbReference>
<protein>
    <recommendedName>
        <fullName evidence="2">Methyltransferase type 11 domain-containing protein</fullName>
    </recommendedName>
</protein>
<evidence type="ECO:0000313" key="3">
    <source>
        <dbReference type="EMBL" id="EFO81607.1"/>
    </source>
</evidence>
<keyword evidence="4" id="KW-1185">Reference proteome</keyword>
<feature type="domain" description="Methyltransferase type 11" evidence="2">
    <location>
        <begin position="48"/>
        <end position="147"/>
    </location>
</feature>
<proteinExistence type="predicted"/>
<dbReference type="PANTHER" id="PTHR44068">
    <property type="entry name" value="ZGC:194242"/>
    <property type="match status" value="1"/>
</dbReference>
<reference evidence="3 4" key="1">
    <citation type="journal article" date="2011" name="J. Bacteriol.">
        <title>Draft genome sequence of the anoxygenic filamentous phototrophic bacterium Oscillochloris trichoides subsp. DG-6.</title>
        <authorList>
            <person name="Kuznetsov B.B."/>
            <person name="Ivanovsky R.N."/>
            <person name="Keppen O.I."/>
            <person name="Sukhacheva M.V."/>
            <person name="Bumazhkin B.K."/>
            <person name="Patutina E.O."/>
            <person name="Beletsky A.V."/>
            <person name="Mardanov A.V."/>
            <person name="Baslerov R.V."/>
            <person name="Panteleeva A.N."/>
            <person name="Kolganova T.V."/>
            <person name="Ravin N.V."/>
            <person name="Skryabin K.G."/>
        </authorList>
    </citation>
    <scope>NUCLEOTIDE SEQUENCE [LARGE SCALE GENOMIC DNA]</scope>
    <source>
        <strain evidence="3 4">DG-6</strain>
    </source>
</reference>
<evidence type="ECO:0000256" key="1">
    <source>
        <dbReference type="ARBA" id="ARBA00022679"/>
    </source>
</evidence>
<dbReference type="EMBL" id="ADVR01000009">
    <property type="protein sequence ID" value="EFO81607.1"/>
    <property type="molecule type" value="Genomic_DNA"/>
</dbReference>
<dbReference type="GO" id="GO:0016126">
    <property type="term" value="P:sterol biosynthetic process"/>
    <property type="evidence" value="ECO:0007669"/>
    <property type="project" value="TreeGrafter"/>
</dbReference>
<dbReference type="Gene3D" id="3.40.50.150">
    <property type="entry name" value="Vaccinia Virus protein VP39"/>
    <property type="match status" value="1"/>
</dbReference>
<evidence type="ECO:0000313" key="4">
    <source>
        <dbReference type="Proteomes" id="UP000054010"/>
    </source>
</evidence>
<name>E1IB36_9CHLR</name>
<accession>E1IB36</accession>
<dbReference type="STRING" id="765420.OSCT_0537"/>
<dbReference type="Proteomes" id="UP000054010">
    <property type="component" value="Unassembled WGS sequence"/>
</dbReference>
<sequence length="203" mass="22171">MSQRFHDQFGNPQGLAGRLAGWLMALTNRDLNTWAVDQLAVRPADHVLEIGFGPGLAVQALARRARHGLVEGVDVSPLMVEQATRRNAAMVKAGRVRLQIGSVSTLPYAERSFDRVLAVNNVQFWSNLSDDLREVARVLRPAGTLAIVLQPRQAPSTADVLAVRDDLLIQLEAAGYRRVRSAVNPLAPMPAFAVLGERPSRLP</sequence>
<dbReference type="GO" id="GO:0003838">
    <property type="term" value="F:sterol 24-C-methyltransferase activity"/>
    <property type="evidence" value="ECO:0007669"/>
    <property type="project" value="TreeGrafter"/>
</dbReference>
<dbReference type="eggNOG" id="COG2226">
    <property type="taxonomic scope" value="Bacteria"/>
</dbReference>
<dbReference type="CDD" id="cd02440">
    <property type="entry name" value="AdoMet_MTases"/>
    <property type="match status" value="1"/>
</dbReference>